<evidence type="ECO:0000256" key="1">
    <source>
        <dbReference type="ARBA" id="ARBA00009943"/>
    </source>
</evidence>
<evidence type="ECO:0000256" key="5">
    <source>
        <dbReference type="ARBA" id="ARBA00023315"/>
    </source>
</evidence>
<keyword evidence="5" id="KW-0012">Acyltransferase</keyword>
<name>A0A936ZRV5_9FLAO</name>
<evidence type="ECO:0000313" key="7">
    <source>
        <dbReference type="EMBL" id="MBL0683167.1"/>
    </source>
</evidence>
<evidence type="ECO:0000313" key="8">
    <source>
        <dbReference type="Proteomes" id="UP000651057"/>
    </source>
</evidence>
<dbReference type="RefSeq" id="WP_201917892.1">
    <property type="nucleotide sequence ID" value="NZ_BAABAX010000023.1"/>
</dbReference>
<dbReference type="PROSITE" id="PS51191">
    <property type="entry name" value="FEMABX"/>
    <property type="match status" value="1"/>
</dbReference>
<dbReference type="GO" id="GO:0008360">
    <property type="term" value="P:regulation of cell shape"/>
    <property type="evidence" value="ECO:0007669"/>
    <property type="project" value="UniProtKB-KW"/>
</dbReference>
<keyword evidence="2" id="KW-0808">Transferase</keyword>
<evidence type="ECO:0000256" key="4">
    <source>
        <dbReference type="ARBA" id="ARBA00022984"/>
    </source>
</evidence>
<dbReference type="Proteomes" id="UP000651057">
    <property type="component" value="Unassembled WGS sequence"/>
</dbReference>
<dbReference type="PANTHER" id="PTHR36174">
    <property type="entry name" value="LIPID II:GLYCINE GLYCYLTRANSFERASE"/>
    <property type="match status" value="1"/>
</dbReference>
<dbReference type="AlphaFoldDB" id="A0A936ZRV5"/>
<dbReference type="GO" id="GO:0009252">
    <property type="term" value="P:peptidoglycan biosynthetic process"/>
    <property type="evidence" value="ECO:0007669"/>
    <property type="project" value="UniProtKB-KW"/>
</dbReference>
<accession>A0A936ZRV5</accession>
<dbReference type="GO" id="GO:0071555">
    <property type="term" value="P:cell wall organization"/>
    <property type="evidence" value="ECO:0007669"/>
    <property type="project" value="UniProtKB-KW"/>
</dbReference>
<protein>
    <submittedName>
        <fullName evidence="7">Peptidoglycan bridge formation glycyltransferase FemA/FemB family protein</fullName>
    </submittedName>
</protein>
<dbReference type="InterPro" id="IPR003447">
    <property type="entry name" value="FEMABX"/>
</dbReference>
<dbReference type="Gene3D" id="3.40.630.30">
    <property type="match status" value="1"/>
</dbReference>
<proteinExistence type="inferred from homology"/>
<dbReference type="InterPro" id="IPR016181">
    <property type="entry name" value="Acyl_CoA_acyltransferase"/>
</dbReference>
<comment type="similarity">
    <text evidence="1">Belongs to the FemABX family.</text>
</comment>
<dbReference type="PANTHER" id="PTHR36174:SF1">
    <property type="entry name" value="LIPID II:GLYCINE GLYCYLTRANSFERASE"/>
    <property type="match status" value="1"/>
</dbReference>
<dbReference type="GO" id="GO:0016755">
    <property type="term" value="F:aminoacyltransferase activity"/>
    <property type="evidence" value="ECO:0007669"/>
    <property type="project" value="InterPro"/>
</dbReference>
<keyword evidence="3" id="KW-0133">Cell shape</keyword>
<reference evidence="7" key="1">
    <citation type="submission" date="2021-01" db="EMBL/GenBank/DDBJ databases">
        <authorList>
            <person name="Zhong Y.L."/>
        </authorList>
    </citation>
    <scope>NUCLEOTIDE SEQUENCE</scope>
    <source>
        <strain evidence="7">KCTC 23302</strain>
    </source>
</reference>
<dbReference type="SUPFAM" id="SSF55729">
    <property type="entry name" value="Acyl-CoA N-acyltransferases (Nat)"/>
    <property type="match status" value="1"/>
</dbReference>
<comment type="caution">
    <text evidence="7">The sequence shown here is derived from an EMBL/GenBank/DDBJ whole genome shotgun (WGS) entry which is preliminary data.</text>
</comment>
<keyword evidence="4" id="KW-0573">Peptidoglycan synthesis</keyword>
<evidence type="ECO:0000256" key="2">
    <source>
        <dbReference type="ARBA" id="ARBA00022679"/>
    </source>
</evidence>
<keyword evidence="6" id="KW-0961">Cell wall biogenesis/degradation</keyword>
<sequence>MSLSVLNIEVIEEKLEWQNLLNRVKYYDFYHTYDYHQLSKAIDEKPILIKYEDNGTVIGLPLLLRKIFDTEYYDVTSVYGYAGPLHNNIDASFDNSDFISQLNQFFYEKKVVSVFSRLNPFIKNQEAILGELGDLIELGKVVNIDLTQDVDTQRSVFSKTTKRYINKGRRLCSIRHSNSKEDISAFIKLYYENMDRVNAKKNYYFTEEYFDYFINSDDFQTDVLLATYNETNEIISAAMMVKTNDIVQYHISGTRNDYLYLTPIRILIDEMRINATSKKYKYFNLGGGLGASEDSLFRFKSSFSKDYKVFKVWKYIVNQEIYDQLTEQYATLDNETDFFPLYRAK</sequence>
<evidence type="ECO:0000256" key="3">
    <source>
        <dbReference type="ARBA" id="ARBA00022960"/>
    </source>
</evidence>
<gene>
    <name evidence="7" type="ORF">JJQ60_06545</name>
</gene>
<keyword evidence="8" id="KW-1185">Reference proteome</keyword>
<dbReference type="InterPro" id="IPR050644">
    <property type="entry name" value="PG_Glycine_Bridge_Synth"/>
</dbReference>
<organism evidence="7 8">
    <name type="scientific">Aquimarina mytili</name>
    <dbReference type="NCBI Taxonomy" id="874423"/>
    <lineage>
        <taxon>Bacteria</taxon>
        <taxon>Pseudomonadati</taxon>
        <taxon>Bacteroidota</taxon>
        <taxon>Flavobacteriia</taxon>
        <taxon>Flavobacteriales</taxon>
        <taxon>Flavobacteriaceae</taxon>
        <taxon>Aquimarina</taxon>
    </lineage>
</organism>
<evidence type="ECO:0000256" key="6">
    <source>
        <dbReference type="ARBA" id="ARBA00023316"/>
    </source>
</evidence>
<dbReference type="EMBL" id="JAERQJ010000002">
    <property type="protein sequence ID" value="MBL0683167.1"/>
    <property type="molecule type" value="Genomic_DNA"/>
</dbReference>